<feature type="domain" description="MOSC" evidence="1">
    <location>
        <begin position="1"/>
        <end position="85"/>
    </location>
</feature>
<gene>
    <name evidence="2" type="ORF">E6K73_04250</name>
</gene>
<dbReference type="GO" id="GO:0030151">
    <property type="term" value="F:molybdenum ion binding"/>
    <property type="evidence" value="ECO:0007669"/>
    <property type="project" value="InterPro"/>
</dbReference>
<dbReference type="InterPro" id="IPR052353">
    <property type="entry name" value="Benzoxazolinone_Detox_Enz"/>
</dbReference>
<dbReference type="AlphaFoldDB" id="A0A538SKU3"/>
<reference evidence="2 3" key="1">
    <citation type="journal article" date="2019" name="Nat. Microbiol.">
        <title>Mediterranean grassland soil C-N compound turnover is dependent on rainfall and depth, and is mediated by genomically divergent microorganisms.</title>
        <authorList>
            <person name="Diamond S."/>
            <person name="Andeer P.F."/>
            <person name="Li Z."/>
            <person name="Crits-Christoph A."/>
            <person name="Burstein D."/>
            <person name="Anantharaman K."/>
            <person name="Lane K.R."/>
            <person name="Thomas B.C."/>
            <person name="Pan C."/>
            <person name="Northen T.R."/>
            <person name="Banfield J.F."/>
        </authorList>
    </citation>
    <scope>NUCLEOTIDE SEQUENCE [LARGE SCALE GENOMIC DNA]</scope>
    <source>
        <strain evidence="2">WS_3</strain>
    </source>
</reference>
<dbReference type="SUPFAM" id="SSF50800">
    <property type="entry name" value="PK beta-barrel domain-like"/>
    <property type="match status" value="1"/>
</dbReference>
<dbReference type="Pfam" id="PF03475">
    <property type="entry name" value="YiiM_3-alpha"/>
    <property type="match status" value="1"/>
</dbReference>
<dbReference type="Proteomes" id="UP000320184">
    <property type="component" value="Unassembled WGS sequence"/>
</dbReference>
<dbReference type="GO" id="GO:0003824">
    <property type="term" value="F:catalytic activity"/>
    <property type="evidence" value="ECO:0007669"/>
    <property type="project" value="InterPro"/>
</dbReference>
<dbReference type="Gene3D" id="2.40.33.20">
    <property type="entry name" value="PK beta-barrel domain-like"/>
    <property type="match status" value="1"/>
</dbReference>
<sequence length="139" mass="15194">MGPGGFGENLTVSGLDEERVCIGDVFEVGGARVQVSKPRGPCANISKRWKLPSLLARVTETGRTGWYLRVLEEGTVEAGQAVRLLGRPFPEWTVRRVFRLRVEPDSDPGALERVAGCEALSPGWRRQFAALGTRSRDGS</sequence>
<accession>A0A538SKU3</accession>
<name>A0A538SKU3_UNCEI</name>
<dbReference type="Pfam" id="PF03473">
    <property type="entry name" value="MOSC"/>
    <property type="match status" value="1"/>
</dbReference>
<comment type="caution">
    <text evidence="2">The sequence shown here is derived from an EMBL/GenBank/DDBJ whole genome shotgun (WGS) entry which is preliminary data.</text>
</comment>
<dbReference type="InterPro" id="IPR011037">
    <property type="entry name" value="Pyrv_Knase-like_insert_dom_sf"/>
</dbReference>
<dbReference type="GO" id="GO:0030170">
    <property type="term" value="F:pyridoxal phosphate binding"/>
    <property type="evidence" value="ECO:0007669"/>
    <property type="project" value="InterPro"/>
</dbReference>
<dbReference type="InterPro" id="IPR005302">
    <property type="entry name" value="MoCF_Sase_C"/>
</dbReference>
<dbReference type="InterPro" id="IPR005163">
    <property type="entry name" value="Tri_helical_YiiM-like"/>
</dbReference>
<dbReference type="PANTHER" id="PTHR30212:SF2">
    <property type="entry name" value="PROTEIN YIIM"/>
    <property type="match status" value="1"/>
</dbReference>
<dbReference type="PROSITE" id="PS51340">
    <property type="entry name" value="MOSC"/>
    <property type="match status" value="1"/>
</dbReference>
<evidence type="ECO:0000313" key="2">
    <source>
        <dbReference type="EMBL" id="TMQ51994.1"/>
    </source>
</evidence>
<evidence type="ECO:0000259" key="1">
    <source>
        <dbReference type="PROSITE" id="PS51340"/>
    </source>
</evidence>
<organism evidence="2 3">
    <name type="scientific">Eiseniibacteriota bacterium</name>
    <dbReference type="NCBI Taxonomy" id="2212470"/>
    <lineage>
        <taxon>Bacteria</taxon>
        <taxon>Candidatus Eiseniibacteriota</taxon>
    </lineage>
</organism>
<protein>
    <submittedName>
        <fullName evidence="2">MOSC domain-containing protein</fullName>
    </submittedName>
</protein>
<dbReference type="PANTHER" id="PTHR30212">
    <property type="entry name" value="PROTEIN YIIM"/>
    <property type="match status" value="1"/>
</dbReference>
<proteinExistence type="predicted"/>
<dbReference type="EMBL" id="VBOT01000049">
    <property type="protein sequence ID" value="TMQ51994.1"/>
    <property type="molecule type" value="Genomic_DNA"/>
</dbReference>
<evidence type="ECO:0000313" key="3">
    <source>
        <dbReference type="Proteomes" id="UP000320184"/>
    </source>
</evidence>